<dbReference type="PANTHER" id="PTHR48100">
    <property type="entry name" value="BROAD-SPECIFICITY PHOSPHATASE YOR283W-RELATED"/>
    <property type="match status" value="1"/>
</dbReference>
<evidence type="ECO:0000313" key="1">
    <source>
        <dbReference type="EMBL" id="PRY23577.1"/>
    </source>
</evidence>
<dbReference type="Pfam" id="PF00300">
    <property type="entry name" value="His_Phos_1"/>
    <property type="match status" value="1"/>
</dbReference>
<dbReference type="InterPro" id="IPR050275">
    <property type="entry name" value="PGM_Phosphatase"/>
</dbReference>
<dbReference type="EMBL" id="PVTD01000004">
    <property type="protein sequence ID" value="PRY23577.1"/>
    <property type="molecule type" value="Genomic_DNA"/>
</dbReference>
<dbReference type="PANTHER" id="PTHR48100:SF1">
    <property type="entry name" value="HISTIDINE PHOSPHATASE FAMILY PROTEIN-RELATED"/>
    <property type="match status" value="1"/>
</dbReference>
<dbReference type="AlphaFoldDB" id="A0A2T0RR31"/>
<dbReference type="InterPro" id="IPR029033">
    <property type="entry name" value="His_PPase_superfam"/>
</dbReference>
<proteinExistence type="predicted"/>
<protein>
    <submittedName>
        <fullName evidence="1">Broad specificity phosphatase PhoE</fullName>
    </submittedName>
</protein>
<keyword evidence="2" id="KW-1185">Reference proteome</keyword>
<dbReference type="RefSeq" id="WP_106204978.1">
    <property type="nucleotide sequence ID" value="NZ_PVTD01000004.1"/>
</dbReference>
<accession>A0A2T0RR31</accession>
<dbReference type="GO" id="GO:0005737">
    <property type="term" value="C:cytoplasm"/>
    <property type="evidence" value="ECO:0007669"/>
    <property type="project" value="TreeGrafter"/>
</dbReference>
<dbReference type="Gene3D" id="3.40.50.1240">
    <property type="entry name" value="Phosphoglycerate mutase-like"/>
    <property type="match status" value="1"/>
</dbReference>
<dbReference type="InterPro" id="IPR013078">
    <property type="entry name" value="His_Pase_superF_clade-1"/>
</dbReference>
<sequence length="190" mass="21561">MVTWWWIRHGPTHRRDMNGWTDVPADLSDTDLLRRVADHLPENAPVISSDLSRAITTADAIQGSRPRLPHDRGLREIHFGAWEARTFDDVQEEDPRLVRRYWEAPGDVRPPGGESWNDLSQRVNRSVDWLTGEAGDIIAVAHFGTILSQVQRALGCSALEVMARKIDNLSVTRLQFNGRGWDADIINHNL</sequence>
<dbReference type="Proteomes" id="UP000239480">
    <property type="component" value="Unassembled WGS sequence"/>
</dbReference>
<reference evidence="1 2" key="1">
    <citation type="submission" date="2018-03" db="EMBL/GenBank/DDBJ databases">
        <title>Genomic Encyclopedia of Archaeal and Bacterial Type Strains, Phase II (KMG-II): from individual species to whole genera.</title>
        <authorList>
            <person name="Goeker M."/>
        </authorList>
    </citation>
    <scope>NUCLEOTIDE SEQUENCE [LARGE SCALE GENOMIC DNA]</scope>
    <source>
        <strain evidence="1 2">DSM 29328</strain>
    </source>
</reference>
<dbReference type="SUPFAM" id="SSF53254">
    <property type="entry name" value="Phosphoglycerate mutase-like"/>
    <property type="match status" value="1"/>
</dbReference>
<dbReference type="GO" id="GO:0016791">
    <property type="term" value="F:phosphatase activity"/>
    <property type="evidence" value="ECO:0007669"/>
    <property type="project" value="TreeGrafter"/>
</dbReference>
<evidence type="ECO:0000313" key="2">
    <source>
        <dbReference type="Proteomes" id="UP000239480"/>
    </source>
</evidence>
<comment type="caution">
    <text evidence="1">The sequence shown here is derived from an EMBL/GenBank/DDBJ whole genome shotgun (WGS) entry which is preliminary data.</text>
</comment>
<dbReference type="OrthoDB" id="8347407at2"/>
<dbReference type="SMART" id="SM00855">
    <property type="entry name" value="PGAM"/>
    <property type="match status" value="1"/>
</dbReference>
<gene>
    <name evidence="1" type="ORF">CLV78_10467</name>
</gene>
<organism evidence="1 2">
    <name type="scientific">Aliiruegeria haliotis</name>
    <dbReference type="NCBI Taxonomy" id="1280846"/>
    <lineage>
        <taxon>Bacteria</taxon>
        <taxon>Pseudomonadati</taxon>
        <taxon>Pseudomonadota</taxon>
        <taxon>Alphaproteobacteria</taxon>
        <taxon>Rhodobacterales</taxon>
        <taxon>Roseobacteraceae</taxon>
        <taxon>Aliiruegeria</taxon>
    </lineage>
</organism>
<name>A0A2T0RR31_9RHOB</name>
<dbReference type="CDD" id="cd07067">
    <property type="entry name" value="HP_PGM_like"/>
    <property type="match status" value="1"/>
</dbReference>